<organism evidence="9 10">
    <name type="scientific">Lachnellula subtilissima</name>
    <dbReference type="NCBI Taxonomy" id="602034"/>
    <lineage>
        <taxon>Eukaryota</taxon>
        <taxon>Fungi</taxon>
        <taxon>Dikarya</taxon>
        <taxon>Ascomycota</taxon>
        <taxon>Pezizomycotina</taxon>
        <taxon>Leotiomycetes</taxon>
        <taxon>Helotiales</taxon>
        <taxon>Lachnaceae</taxon>
        <taxon>Lachnellula</taxon>
    </lineage>
</organism>
<dbReference type="GO" id="GO:0046872">
    <property type="term" value="F:metal ion binding"/>
    <property type="evidence" value="ECO:0007669"/>
    <property type="project" value="UniProtKB-KW"/>
</dbReference>
<evidence type="ECO:0000313" key="10">
    <source>
        <dbReference type="Proteomes" id="UP000462212"/>
    </source>
</evidence>
<feature type="chain" id="PRO_5034371480" description="Carboxylic ester hydrolase" evidence="8">
    <location>
        <begin position="21"/>
        <end position="528"/>
    </location>
</feature>
<feature type="signal peptide" evidence="8">
    <location>
        <begin position="1"/>
        <end position="20"/>
    </location>
</feature>
<dbReference type="OrthoDB" id="3039123at2759"/>
<evidence type="ECO:0000256" key="7">
    <source>
        <dbReference type="ARBA" id="ARBA00023157"/>
    </source>
</evidence>
<gene>
    <name evidence="9" type="ORF">LSUB1_G002094</name>
</gene>
<evidence type="ECO:0000256" key="1">
    <source>
        <dbReference type="ARBA" id="ARBA00006249"/>
    </source>
</evidence>
<evidence type="ECO:0000256" key="2">
    <source>
        <dbReference type="ARBA" id="ARBA00022487"/>
    </source>
</evidence>
<sequence>MVKLSHFISIVTLLSTPAFASQACTSFYNITVPRADVLNITSVLQSNVSTPAFPPGPTESNLSFCDVTVVLTHPGENDTVTTEVWLPIVGWNGRFQATGGGGFLSGIGSAELGPAITEGYAAASTDGGNIGLGIGINPAAFNSDGPIPGILADYIYRSVHDMAVIGKAVTTSYYGKAPNYSYWNGCSTGGRQGLQAAQAYPDDFDGIMAACPAINLAEAVIAIEWPYIVMNNDKTAPSQCVFNAFLNASIAQCDGLDGVKDGLISNVTGCDFDPYELVGTQVQCDGTTVTISKAVATVYRKILDGPKTSSGDSLWPGLNVGVRTDDIYPGDAHTVTTNGTTIAVPFPVGDEWVTYFIKHNASFDTHSITYADVADLFAENVRTYGNDSSNDPNLSPFQKAGGKMIVWHGLADNLIPPTGTLRYRQKVEELLGGTDVVNDFWRLFFVPGVSHCGGGYGPVPTDPLAAVVAWVENGIAPNTLPAQYVDTSGATVNHDICKYPLVSRYDGKGDPKVASSYTCADSFGPASK</sequence>
<dbReference type="PANTHER" id="PTHR33938">
    <property type="entry name" value="FERULOYL ESTERASE B-RELATED"/>
    <property type="match status" value="1"/>
</dbReference>
<reference evidence="9 10" key="1">
    <citation type="submission" date="2018-05" db="EMBL/GenBank/DDBJ databases">
        <title>Genome sequencing and assembly of the regulated plant pathogen Lachnellula willkommii and related sister species for the development of diagnostic species identification markers.</title>
        <authorList>
            <person name="Giroux E."/>
            <person name="Bilodeau G."/>
        </authorList>
    </citation>
    <scope>NUCLEOTIDE SEQUENCE [LARGE SCALE GENOMIC DNA]</scope>
    <source>
        <strain evidence="9 10">CBS 197.66</strain>
    </source>
</reference>
<evidence type="ECO:0000256" key="3">
    <source>
        <dbReference type="ARBA" id="ARBA00022723"/>
    </source>
</evidence>
<keyword evidence="4 8" id="KW-0732">Signal</keyword>
<evidence type="ECO:0000256" key="8">
    <source>
        <dbReference type="RuleBase" id="RU361238"/>
    </source>
</evidence>
<comment type="caution">
    <text evidence="9">The sequence shown here is derived from an EMBL/GenBank/DDBJ whole genome shotgun (WGS) entry which is preliminary data.</text>
</comment>
<comment type="similarity">
    <text evidence="1 8">Belongs to the tannase family.</text>
</comment>
<evidence type="ECO:0000256" key="4">
    <source>
        <dbReference type="ARBA" id="ARBA00022729"/>
    </source>
</evidence>
<keyword evidence="7" id="KW-1015">Disulfide bond</keyword>
<accession>A0A8H8RWC4</accession>
<dbReference type="PROSITE" id="PS51257">
    <property type="entry name" value="PROKAR_LIPOPROTEIN"/>
    <property type="match status" value="1"/>
</dbReference>
<protein>
    <recommendedName>
        <fullName evidence="8">Carboxylic ester hydrolase</fullName>
        <ecNumber evidence="8">3.1.1.-</ecNumber>
    </recommendedName>
</protein>
<dbReference type="SUPFAM" id="SSF53474">
    <property type="entry name" value="alpha/beta-Hydrolases"/>
    <property type="match status" value="1"/>
</dbReference>
<evidence type="ECO:0000256" key="5">
    <source>
        <dbReference type="ARBA" id="ARBA00022801"/>
    </source>
</evidence>
<dbReference type="InterPro" id="IPR029058">
    <property type="entry name" value="AB_hydrolase_fold"/>
</dbReference>
<dbReference type="PANTHER" id="PTHR33938:SF8">
    <property type="entry name" value="CARBOXYLIC ESTER HYDROLASE"/>
    <property type="match status" value="1"/>
</dbReference>
<dbReference type="GO" id="GO:0030600">
    <property type="term" value="F:feruloyl esterase activity"/>
    <property type="evidence" value="ECO:0007669"/>
    <property type="project" value="UniProtKB-ARBA"/>
</dbReference>
<dbReference type="EC" id="3.1.1.-" evidence="8"/>
<dbReference type="EMBL" id="QGMJ01000115">
    <property type="protein sequence ID" value="TVY42003.1"/>
    <property type="molecule type" value="Genomic_DNA"/>
</dbReference>
<keyword evidence="3" id="KW-0479">Metal-binding</keyword>
<evidence type="ECO:0000256" key="6">
    <source>
        <dbReference type="ARBA" id="ARBA00022837"/>
    </source>
</evidence>
<dbReference type="InterPro" id="IPR011118">
    <property type="entry name" value="Tannase/feruloyl_esterase"/>
</dbReference>
<dbReference type="Proteomes" id="UP000462212">
    <property type="component" value="Unassembled WGS sequence"/>
</dbReference>
<dbReference type="Gene3D" id="3.40.50.1820">
    <property type="entry name" value="alpha/beta hydrolase"/>
    <property type="match status" value="1"/>
</dbReference>
<name>A0A8H8RWC4_9HELO</name>
<keyword evidence="5 8" id="KW-0378">Hydrolase</keyword>
<keyword evidence="6" id="KW-0106">Calcium</keyword>
<evidence type="ECO:0000313" key="9">
    <source>
        <dbReference type="EMBL" id="TVY42003.1"/>
    </source>
</evidence>
<keyword evidence="2" id="KW-0719">Serine esterase</keyword>
<proteinExistence type="inferred from homology"/>
<keyword evidence="10" id="KW-1185">Reference proteome</keyword>
<dbReference type="AlphaFoldDB" id="A0A8H8RWC4"/>
<dbReference type="Pfam" id="PF07519">
    <property type="entry name" value="Tannase"/>
    <property type="match status" value="1"/>
</dbReference>